<dbReference type="GeneID" id="92048368"/>
<gene>
    <name evidence="1" type="ORF">PG997_010993</name>
</gene>
<name>A0ABR1VKN3_9PEZI</name>
<comment type="caution">
    <text evidence="1">The sequence shown here is derived from an EMBL/GenBank/DDBJ whole genome shotgun (WGS) entry which is preliminary data.</text>
</comment>
<sequence length="136" mass="15462">MDRLPPEIQGEILHLACDISDKKKRCSYATVSRKWQPFAERATFSTLHLNQARLGEADAKGIITLARQSYVRCIDFTAILPGQYYRENPGMVSQRRNEAVFEAVAKLLEALKTWSSPPSGVKLRLNVEYEATFKFP</sequence>
<proteinExistence type="predicted"/>
<protein>
    <recommendedName>
        <fullName evidence="3">F-box domain-containing protein</fullName>
    </recommendedName>
</protein>
<evidence type="ECO:0008006" key="3">
    <source>
        <dbReference type="Google" id="ProtNLM"/>
    </source>
</evidence>
<dbReference type="EMBL" id="JAQQWN010000008">
    <property type="protein sequence ID" value="KAK8070790.1"/>
    <property type="molecule type" value="Genomic_DNA"/>
</dbReference>
<evidence type="ECO:0000313" key="2">
    <source>
        <dbReference type="Proteomes" id="UP001433268"/>
    </source>
</evidence>
<organism evidence="1 2">
    <name type="scientific">Apiospora hydei</name>
    <dbReference type="NCBI Taxonomy" id="1337664"/>
    <lineage>
        <taxon>Eukaryota</taxon>
        <taxon>Fungi</taxon>
        <taxon>Dikarya</taxon>
        <taxon>Ascomycota</taxon>
        <taxon>Pezizomycotina</taxon>
        <taxon>Sordariomycetes</taxon>
        <taxon>Xylariomycetidae</taxon>
        <taxon>Amphisphaeriales</taxon>
        <taxon>Apiosporaceae</taxon>
        <taxon>Apiospora</taxon>
    </lineage>
</organism>
<evidence type="ECO:0000313" key="1">
    <source>
        <dbReference type="EMBL" id="KAK8070790.1"/>
    </source>
</evidence>
<keyword evidence="2" id="KW-1185">Reference proteome</keyword>
<dbReference type="RefSeq" id="XP_066664598.1">
    <property type="nucleotide sequence ID" value="XM_066815308.1"/>
</dbReference>
<dbReference type="Proteomes" id="UP001433268">
    <property type="component" value="Unassembled WGS sequence"/>
</dbReference>
<reference evidence="1 2" key="1">
    <citation type="submission" date="2023-01" db="EMBL/GenBank/DDBJ databases">
        <title>Analysis of 21 Apiospora genomes using comparative genomics revels a genus with tremendous synthesis potential of carbohydrate active enzymes and secondary metabolites.</title>
        <authorList>
            <person name="Sorensen T."/>
        </authorList>
    </citation>
    <scope>NUCLEOTIDE SEQUENCE [LARGE SCALE GENOMIC DNA]</scope>
    <source>
        <strain evidence="1 2">CBS 114990</strain>
    </source>
</reference>
<accession>A0ABR1VKN3</accession>